<dbReference type="PANTHER" id="PTHR44846">
    <property type="entry name" value="MANNOSYL-D-GLYCERATE TRANSPORT/METABOLISM SYSTEM REPRESSOR MNGR-RELATED"/>
    <property type="match status" value="1"/>
</dbReference>
<dbReference type="InterPro" id="IPR036721">
    <property type="entry name" value="RCK_C_sf"/>
</dbReference>
<dbReference type="GO" id="GO:0008324">
    <property type="term" value="F:monoatomic cation transmembrane transporter activity"/>
    <property type="evidence" value="ECO:0007669"/>
    <property type="project" value="InterPro"/>
</dbReference>
<organism evidence="6 7">
    <name type="scientific">Candidatus Cellulosilyticum pullistercoris</name>
    <dbReference type="NCBI Taxonomy" id="2838521"/>
    <lineage>
        <taxon>Bacteria</taxon>
        <taxon>Bacillati</taxon>
        <taxon>Bacillota</taxon>
        <taxon>Clostridia</taxon>
        <taxon>Lachnospirales</taxon>
        <taxon>Cellulosilyticaceae</taxon>
        <taxon>Cellulosilyticum</taxon>
    </lineage>
</organism>
<dbReference type="SUPFAM" id="SSF46785">
    <property type="entry name" value="Winged helix' DNA-binding domain"/>
    <property type="match status" value="1"/>
</dbReference>
<evidence type="ECO:0000259" key="4">
    <source>
        <dbReference type="PROSITE" id="PS50949"/>
    </source>
</evidence>
<dbReference type="GO" id="GO:0006813">
    <property type="term" value="P:potassium ion transport"/>
    <property type="evidence" value="ECO:0007669"/>
    <property type="project" value="InterPro"/>
</dbReference>
<evidence type="ECO:0000256" key="2">
    <source>
        <dbReference type="ARBA" id="ARBA00023125"/>
    </source>
</evidence>
<dbReference type="Gene3D" id="1.10.10.10">
    <property type="entry name" value="Winged helix-like DNA-binding domain superfamily/Winged helix DNA-binding domain"/>
    <property type="match status" value="1"/>
</dbReference>
<protein>
    <submittedName>
        <fullName evidence="6">GntR family transcriptional regulator</fullName>
    </submittedName>
</protein>
<keyword evidence="2" id="KW-0238">DNA-binding</keyword>
<gene>
    <name evidence="6" type="ORF">H9872_07370</name>
</gene>
<name>A0A9E2NLN4_9FIRM</name>
<evidence type="ECO:0000313" key="7">
    <source>
        <dbReference type="Proteomes" id="UP000824229"/>
    </source>
</evidence>
<dbReference type="Pfam" id="PF00392">
    <property type="entry name" value="GntR"/>
    <property type="match status" value="1"/>
</dbReference>
<evidence type="ECO:0000259" key="5">
    <source>
        <dbReference type="PROSITE" id="PS51202"/>
    </source>
</evidence>
<dbReference type="Proteomes" id="UP000824229">
    <property type="component" value="Unassembled WGS sequence"/>
</dbReference>
<accession>A0A9E2NLN4</accession>
<feature type="domain" description="RCK C-terminal" evidence="5">
    <location>
        <begin position="125"/>
        <end position="210"/>
    </location>
</feature>
<dbReference type="InterPro" id="IPR000524">
    <property type="entry name" value="Tscrpt_reg_HTH_GntR"/>
</dbReference>
<reference evidence="6" key="2">
    <citation type="submission" date="2021-04" db="EMBL/GenBank/DDBJ databases">
        <authorList>
            <person name="Gilroy R."/>
        </authorList>
    </citation>
    <scope>NUCLEOTIDE SEQUENCE</scope>
    <source>
        <strain evidence="6">B5-657</strain>
    </source>
</reference>
<feature type="domain" description="HTH gntR-type" evidence="4">
    <location>
        <begin position="11"/>
        <end position="79"/>
    </location>
</feature>
<dbReference type="InterPro" id="IPR006037">
    <property type="entry name" value="RCK_C"/>
</dbReference>
<evidence type="ECO:0000256" key="3">
    <source>
        <dbReference type="ARBA" id="ARBA00023163"/>
    </source>
</evidence>
<dbReference type="GO" id="GO:0003700">
    <property type="term" value="F:DNA-binding transcription factor activity"/>
    <property type="evidence" value="ECO:0007669"/>
    <property type="project" value="InterPro"/>
</dbReference>
<evidence type="ECO:0000313" key="6">
    <source>
        <dbReference type="EMBL" id="MBU3804560.1"/>
    </source>
</evidence>
<dbReference type="PANTHER" id="PTHR44846:SF1">
    <property type="entry name" value="MANNOSYL-D-GLYCERATE TRANSPORT_METABOLISM SYSTEM REPRESSOR MNGR-RELATED"/>
    <property type="match status" value="1"/>
</dbReference>
<evidence type="ECO:0000256" key="1">
    <source>
        <dbReference type="ARBA" id="ARBA00023015"/>
    </source>
</evidence>
<dbReference type="AlphaFoldDB" id="A0A9E2NLN4"/>
<sequence>MEGQSKNKVGIPRYQQIAIEIASRIASEEYQVGEKIYARSSIASQYGVSPETARRAICVLCDLEIVTSEKGSGVTIKSQQNAAAFIKQYSKRQTIDSIKESLLQSIARQKKEVETLNACLSDLIEASEHFKSMNPFMPFEVRITDQCAYLNKTLQDIQFWQHTSATVLAVRRQDTLLKSPGPYVALLEHDILYFLPQDDSSQRVKDFLYPLK</sequence>
<dbReference type="EMBL" id="JAHLFQ010000166">
    <property type="protein sequence ID" value="MBU3804560.1"/>
    <property type="molecule type" value="Genomic_DNA"/>
</dbReference>
<dbReference type="Pfam" id="PF02080">
    <property type="entry name" value="TrkA_C"/>
    <property type="match status" value="1"/>
</dbReference>
<proteinExistence type="predicted"/>
<dbReference type="GO" id="GO:0045892">
    <property type="term" value="P:negative regulation of DNA-templated transcription"/>
    <property type="evidence" value="ECO:0007669"/>
    <property type="project" value="TreeGrafter"/>
</dbReference>
<dbReference type="InterPro" id="IPR036390">
    <property type="entry name" value="WH_DNA-bd_sf"/>
</dbReference>
<dbReference type="InterPro" id="IPR050679">
    <property type="entry name" value="Bact_HTH_transcr_reg"/>
</dbReference>
<dbReference type="PROSITE" id="PS51202">
    <property type="entry name" value="RCK_C"/>
    <property type="match status" value="1"/>
</dbReference>
<reference evidence="6" key="1">
    <citation type="journal article" date="2021" name="PeerJ">
        <title>Extensive microbial diversity within the chicken gut microbiome revealed by metagenomics and culture.</title>
        <authorList>
            <person name="Gilroy R."/>
            <person name="Ravi A."/>
            <person name="Getino M."/>
            <person name="Pursley I."/>
            <person name="Horton D.L."/>
            <person name="Alikhan N.F."/>
            <person name="Baker D."/>
            <person name="Gharbi K."/>
            <person name="Hall N."/>
            <person name="Watson M."/>
            <person name="Adriaenssens E.M."/>
            <person name="Foster-Nyarko E."/>
            <person name="Jarju S."/>
            <person name="Secka A."/>
            <person name="Antonio M."/>
            <person name="Oren A."/>
            <person name="Chaudhuri R.R."/>
            <person name="La Ragione R."/>
            <person name="Hildebrand F."/>
            <person name="Pallen M.J."/>
        </authorList>
    </citation>
    <scope>NUCLEOTIDE SEQUENCE</scope>
    <source>
        <strain evidence="6">B5-657</strain>
    </source>
</reference>
<dbReference type="GO" id="GO:0003677">
    <property type="term" value="F:DNA binding"/>
    <property type="evidence" value="ECO:0007669"/>
    <property type="project" value="UniProtKB-KW"/>
</dbReference>
<keyword evidence="3" id="KW-0804">Transcription</keyword>
<dbReference type="PROSITE" id="PS50949">
    <property type="entry name" value="HTH_GNTR"/>
    <property type="match status" value="1"/>
</dbReference>
<dbReference type="Gene3D" id="3.30.70.1450">
    <property type="entry name" value="Regulator of K+ conductance, C-terminal domain"/>
    <property type="match status" value="1"/>
</dbReference>
<dbReference type="SUPFAM" id="SSF116726">
    <property type="entry name" value="TrkA C-terminal domain-like"/>
    <property type="match status" value="1"/>
</dbReference>
<comment type="caution">
    <text evidence="6">The sequence shown here is derived from an EMBL/GenBank/DDBJ whole genome shotgun (WGS) entry which is preliminary data.</text>
</comment>
<dbReference type="SMART" id="SM00345">
    <property type="entry name" value="HTH_GNTR"/>
    <property type="match status" value="1"/>
</dbReference>
<dbReference type="InterPro" id="IPR036388">
    <property type="entry name" value="WH-like_DNA-bd_sf"/>
</dbReference>
<keyword evidence="1" id="KW-0805">Transcription regulation</keyword>